<dbReference type="InterPro" id="IPR011762">
    <property type="entry name" value="COA_CT_N"/>
</dbReference>
<gene>
    <name evidence="6" type="ORF">SAMN02745823_03606</name>
</gene>
<dbReference type="Gene3D" id="3.90.226.10">
    <property type="entry name" value="2-enoyl-CoA Hydratase, Chain A, domain 1"/>
    <property type="match status" value="1"/>
</dbReference>
<sequence length="239" mass="26374">MPFMTESTEPNSQPKTDIKTAREKLKRIVDDNSFSELDRNLLPINILRFPGYDEKLKKARASSSENEAVISGFAAINKQPCIILIFEPLFMMGSMGSVVGEKITRAFELAIKKKLPVITITASGGARMQEGVYSLMQMSKTASAVYRHSQQGLLYISVLSNPTLGGVTASFASLGDIVIAEENAQIGFTGKRIIEETTRTKLSDDFQSARFIKEHGFADMVAQEEDLRPILAKLLQLHA</sequence>
<dbReference type="AlphaFoldDB" id="A0A1M5ZEM8"/>
<dbReference type="Proteomes" id="UP000183995">
    <property type="component" value="Unassembled WGS sequence"/>
</dbReference>
<evidence type="ECO:0000259" key="5">
    <source>
        <dbReference type="PROSITE" id="PS50980"/>
    </source>
</evidence>
<dbReference type="GO" id="GO:2001295">
    <property type="term" value="P:malonyl-CoA biosynthetic process"/>
    <property type="evidence" value="ECO:0007669"/>
    <property type="project" value="TreeGrafter"/>
</dbReference>
<dbReference type="STRING" id="1123282.SAMN02745823_03606"/>
<dbReference type="InterPro" id="IPR034733">
    <property type="entry name" value="AcCoA_carboxyl_beta"/>
</dbReference>
<keyword evidence="7" id="KW-1185">Reference proteome</keyword>
<dbReference type="EMBL" id="FQXV01000018">
    <property type="protein sequence ID" value="SHI22602.1"/>
    <property type="molecule type" value="Genomic_DNA"/>
</dbReference>
<evidence type="ECO:0000256" key="1">
    <source>
        <dbReference type="ARBA" id="ARBA00022516"/>
    </source>
</evidence>
<dbReference type="PANTHER" id="PTHR42995:SF5">
    <property type="entry name" value="ACETYL-COENZYME A CARBOXYLASE CARBOXYL TRANSFERASE SUBUNIT BETA, CHLOROPLASTIC"/>
    <property type="match status" value="1"/>
</dbReference>
<protein>
    <submittedName>
        <fullName evidence="6">Acetyl-CoA carboxylase carboxyl transferase subunit beta</fullName>
    </submittedName>
</protein>
<dbReference type="GO" id="GO:0006633">
    <property type="term" value="P:fatty acid biosynthetic process"/>
    <property type="evidence" value="ECO:0007669"/>
    <property type="project" value="InterPro"/>
</dbReference>
<evidence type="ECO:0000256" key="3">
    <source>
        <dbReference type="ARBA" id="ARBA00023098"/>
    </source>
</evidence>
<dbReference type="InterPro" id="IPR029045">
    <property type="entry name" value="ClpP/crotonase-like_dom_sf"/>
</dbReference>
<dbReference type="PANTHER" id="PTHR42995">
    <property type="entry name" value="ACETYL-COENZYME A CARBOXYLASE CARBOXYL TRANSFERASE SUBUNIT BETA, CHLOROPLASTIC"/>
    <property type="match status" value="1"/>
</dbReference>
<keyword evidence="1" id="KW-0444">Lipid biosynthesis</keyword>
<keyword evidence="3" id="KW-0443">Lipid metabolism</keyword>
<evidence type="ECO:0000256" key="4">
    <source>
        <dbReference type="SAM" id="MobiDB-lite"/>
    </source>
</evidence>
<dbReference type="InterPro" id="IPR000438">
    <property type="entry name" value="Acetyl_CoA_COase_Trfase_b_su"/>
</dbReference>
<dbReference type="GO" id="GO:0003989">
    <property type="term" value="F:acetyl-CoA carboxylase activity"/>
    <property type="evidence" value="ECO:0007669"/>
    <property type="project" value="InterPro"/>
</dbReference>
<dbReference type="GO" id="GO:0016740">
    <property type="term" value="F:transferase activity"/>
    <property type="evidence" value="ECO:0007669"/>
    <property type="project" value="UniProtKB-KW"/>
</dbReference>
<reference evidence="6 7" key="1">
    <citation type="submission" date="2016-11" db="EMBL/GenBank/DDBJ databases">
        <authorList>
            <person name="Jaros S."/>
            <person name="Januszkiewicz K."/>
            <person name="Wedrychowicz H."/>
        </authorList>
    </citation>
    <scope>NUCLEOTIDE SEQUENCE [LARGE SCALE GENOMIC DNA]</scope>
    <source>
        <strain evidence="6 7">DSM 10068</strain>
    </source>
</reference>
<organism evidence="6 7">
    <name type="scientific">Sporobacter termitidis DSM 10068</name>
    <dbReference type="NCBI Taxonomy" id="1123282"/>
    <lineage>
        <taxon>Bacteria</taxon>
        <taxon>Bacillati</taxon>
        <taxon>Bacillota</taxon>
        <taxon>Clostridia</taxon>
        <taxon>Eubacteriales</taxon>
        <taxon>Oscillospiraceae</taxon>
        <taxon>Sporobacter</taxon>
    </lineage>
</organism>
<proteinExistence type="predicted"/>
<evidence type="ECO:0000313" key="6">
    <source>
        <dbReference type="EMBL" id="SHI22602.1"/>
    </source>
</evidence>
<feature type="compositionally biased region" description="Polar residues" evidence="4">
    <location>
        <begin position="1"/>
        <end position="15"/>
    </location>
</feature>
<feature type="region of interest" description="Disordered" evidence="4">
    <location>
        <begin position="1"/>
        <end position="20"/>
    </location>
</feature>
<feature type="domain" description="CoA carboxyltransferase N-terminal" evidence="5">
    <location>
        <begin position="1"/>
        <end position="239"/>
    </location>
</feature>
<dbReference type="GO" id="GO:0009317">
    <property type="term" value="C:acetyl-CoA carboxylase complex"/>
    <property type="evidence" value="ECO:0007669"/>
    <property type="project" value="InterPro"/>
</dbReference>
<evidence type="ECO:0000313" key="7">
    <source>
        <dbReference type="Proteomes" id="UP000183995"/>
    </source>
</evidence>
<keyword evidence="2 6" id="KW-0808">Transferase</keyword>
<dbReference type="SUPFAM" id="SSF52096">
    <property type="entry name" value="ClpP/crotonase"/>
    <property type="match status" value="1"/>
</dbReference>
<dbReference type="PROSITE" id="PS50980">
    <property type="entry name" value="COA_CT_NTER"/>
    <property type="match status" value="1"/>
</dbReference>
<accession>A0A1M5ZEM8</accession>
<dbReference type="PRINTS" id="PR01070">
    <property type="entry name" value="ACCCTRFRASEB"/>
</dbReference>
<dbReference type="Pfam" id="PF01039">
    <property type="entry name" value="Carboxyl_trans"/>
    <property type="match status" value="1"/>
</dbReference>
<dbReference type="RefSeq" id="WP_207650778.1">
    <property type="nucleotide sequence ID" value="NZ_FQXV01000018.1"/>
</dbReference>
<evidence type="ECO:0000256" key="2">
    <source>
        <dbReference type="ARBA" id="ARBA00022679"/>
    </source>
</evidence>
<name>A0A1M5ZEM8_9FIRM</name>